<dbReference type="EMBL" id="VYYT01000039">
    <property type="protein sequence ID" value="KAK2775139.1"/>
    <property type="molecule type" value="Genomic_DNA"/>
</dbReference>
<protein>
    <submittedName>
        <fullName evidence="2">Uncharacterized protein</fullName>
    </submittedName>
</protein>
<reference evidence="2" key="1">
    <citation type="submission" date="2023-02" db="EMBL/GenBank/DDBJ databases">
        <title>Colletotrichum kahawae CIFC_Que2 genome sequencing and assembly.</title>
        <authorList>
            <person name="Baroncelli R."/>
        </authorList>
    </citation>
    <scope>NUCLEOTIDE SEQUENCE</scope>
    <source>
        <strain evidence="2">CIFC_Que2</strain>
    </source>
</reference>
<feature type="compositionally biased region" description="Polar residues" evidence="1">
    <location>
        <begin position="60"/>
        <end position="76"/>
    </location>
</feature>
<proteinExistence type="predicted"/>
<evidence type="ECO:0000313" key="3">
    <source>
        <dbReference type="Proteomes" id="UP001281614"/>
    </source>
</evidence>
<accession>A0AAD9YRD9</accession>
<organism evidence="2 3">
    <name type="scientific">Colletotrichum kahawae</name>
    <name type="common">Coffee berry disease fungus</name>
    <dbReference type="NCBI Taxonomy" id="34407"/>
    <lineage>
        <taxon>Eukaryota</taxon>
        <taxon>Fungi</taxon>
        <taxon>Dikarya</taxon>
        <taxon>Ascomycota</taxon>
        <taxon>Pezizomycotina</taxon>
        <taxon>Sordariomycetes</taxon>
        <taxon>Hypocreomycetidae</taxon>
        <taxon>Glomerellales</taxon>
        <taxon>Glomerellaceae</taxon>
        <taxon>Colletotrichum</taxon>
        <taxon>Colletotrichum gloeosporioides species complex</taxon>
    </lineage>
</organism>
<name>A0AAD9YRD9_COLKA</name>
<evidence type="ECO:0000256" key="1">
    <source>
        <dbReference type="SAM" id="MobiDB-lite"/>
    </source>
</evidence>
<sequence>MAFPSCTFNSPVFGEIEEPGAGAFNLELGLEDGGVVDQGSIKLLEMEEVEGSGYWDENEASNNRWKQPRTLKNSIGQPRPTMTAHGCSRPRFHTDELRRHCITMIGFLVPCRLSDEREQGINTWQELESESADGFVIARLRGFGRGAFL</sequence>
<evidence type="ECO:0000313" key="2">
    <source>
        <dbReference type="EMBL" id="KAK2775139.1"/>
    </source>
</evidence>
<feature type="region of interest" description="Disordered" evidence="1">
    <location>
        <begin position="55"/>
        <end position="85"/>
    </location>
</feature>
<dbReference type="AlphaFoldDB" id="A0AAD9YRD9"/>
<dbReference type="Proteomes" id="UP001281614">
    <property type="component" value="Unassembled WGS sequence"/>
</dbReference>
<comment type="caution">
    <text evidence="2">The sequence shown here is derived from an EMBL/GenBank/DDBJ whole genome shotgun (WGS) entry which is preliminary data.</text>
</comment>
<keyword evidence="3" id="KW-1185">Reference proteome</keyword>
<gene>
    <name evidence="2" type="ORF">CKAH01_12896</name>
</gene>